<feature type="region of interest" description="Disordered" evidence="1">
    <location>
        <begin position="84"/>
        <end position="135"/>
    </location>
</feature>
<gene>
    <name evidence="2" type="ORF">PVAG01_04426</name>
</gene>
<proteinExistence type="predicted"/>
<comment type="caution">
    <text evidence="2">The sequence shown here is derived from an EMBL/GenBank/DDBJ whole genome shotgun (WGS) entry which is preliminary data.</text>
</comment>
<feature type="compositionally biased region" description="Basic and acidic residues" evidence="1">
    <location>
        <begin position="84"/>
        <end position="99"/>
    </location>
</feature>
<evidence type="ECO:0000313" key="3">
    <source>
        <dbReference type="Proteomes" id="UP001629113"/>
    </source>
</evidence>
<evidence type="ECO:0000256" key="1">
    <source>
        <dbReference type="SAM" id="MobiDB-lite"/>
    </source>
</evidence>
<sequence>MSADTVQPSPYGPGDRTEVRMRYQRELSEILRGFKHDPRLNGILSMTRDGVLLSLTADRQVVDAVGLKPELVKAMLDRMPYKPENETRFRGADGTKVPREQWFYPDKSDLPPPYEPPPERRQENMTPEMLEQNRKFLAEKSQTVRELHIVSDHDLGLKTKEHDGGKENTT</sequence>
<organism evidence="2 3">
    <name type="scientific">Phlyctema vagabunda</name>
    <dbReference type="NCBI Taxonomy" id="108571"/>
    <lineage>
        <taxon>Eukaryota</taxon>
        <taxon>Fungi</taxon>
        <taxon>Dikarya</taxon>
        <taxon>Ascomycota</taxon>
        <taxon>Pezizomycotina</taxon>
        <taxon>Leotiomycetes</taxon>
        <taxon>Helotiales</taxon>
        <taxon>Dermateaceae</taxon>
        <taxon>Phlyctema</taxon>
    </lineage>
</organism>
<keyword evidence="3" id="KW-1185">Reference proteome</keyword>
<name>A0ABR4PP94_9HELO</name>
<dbReference type="Proteomes" id="UP001629113">
    <property type="component" value="Unassembled WGS sequence"/>
</dbReference>
<accession>A0ABR4PP94</accession>
<protein>
    <submittedName>
        <fullName evidence="2">Uncharacterized protein</fullName>
    </submittedName>
</protein>
<evidence type="ECO:0000313" key="2">
    <source>
        <dbReference type="EMBL" id="KAL3425145.1"/>
    </source>
</evidence>
<reference evidence="2 3" key="1">
    <citation type="submission" date="2024-06" db="EMBL/GenBank/DDBJ databases">
        <title>Complete genome of Phlyctema vagabunda strain 19-DSS-EL-015.</title>
        <authorList>
            <person name="Fiorenzani C."/>
        </authorList>
    </citation>
    <scope>NUCLEOTIDE SEQUENCE [LARGE SCALE GENOMIC DNA]</scope>
    <source>
        <strain evidence="2 3">19-DSS-EL-015</strain>
    </source>
</reference>
<dbReference type="EMBL" id="JBFCZG010000003">
    <property type="protein sequence ID" value="KAL3425145.1"/>
    <property type="molecule type" value="Genomic_DNA"/>
</dbReference>